<dbReference type="EMBL" id="JBHZOL010000032">
    <property type="protein sequence ID" value="MFE4105766.1"/>
    <property type="molecule type" value="Genomic_DNA"/>
</dbReference>
<dbReference type="Pfam" id="PF09150">
    <property type="entry name" value="Carot_N"/>
    <property type="match status" value="1"/>
</dbReference>
<accession>A0ABW6IC96</accession>
<name>A0ABW6IC96_9CYAN</name>
<dbReference type="RefSeq" id="WP_377962876.1">
    <property type="nucleotide sequence ID" value="NZ_JBHZOL010000032.1"/>
</dbReference>
<comment type="caution">
    <text evidence="3">The sequence shown here is derived from an EMBL/GenBank/DDBJ whole genome shotgun (WGS) entry which is preliminary data.</text>
</comment>
<keyword evidence="1" id="KW-0472">Membrane</keyword>
<keyword evidence="1" id="KW-0157">Chromophore</keyword>
<gene>
    <name evidence="3" type="ORF">ACFVKH_05725</name>
</gene>
<evidence type="ECO:0000313" key="3">
    <source>
        <dbReference type="EMBL" id="MFE4105766.1"/>
    </source>
</evidence>
<evidence type="ECO:0000259" key="2">
    <source>
        <dbReference type="PROSITE" id="PS51773"/>
    </source>
</evidence>
<sequence length="156" mass="17135">MAYAVSDAVKQAIKLFQNFDADTQLAVLWYGYLDIKDQLSPAPAHSAEVTGTAVYDRIKALDPNQQLQAQRDIANHADTPISREYGALSSSGKLEVWLLLAQGIESGDIIAVPDDYKLPEKTETLVNTIQSTDFEQRINFTRSVVDEMGFSPVTAG</sequence>
<dbReference type="Proteomes" id="UP001600165">
    <property type="component" value="Unassembled WGS sequence"/>
</dbReference>
<comment type="similarity">
    <text evidence="1">Belongs to the orange carotenoid-binding protein family.</text>
</comment>
<dbReference type="InterPro" id="IPR015233">
    <property type="entry name" value="Orange_carotenoid-bd_N"/>
</dbReference>
<keyword evidence="1" id="KW-0042">Antenna complex</keyword>
<dbReference type="PROSITE" id="PS51773">
    <property type="entry name" value="OCP_N"/>
    <property type="match status" value="1"/>
</dbReference>
<organism evidence="3 4">
    <name type="scientific">Almyronema epifaneia S1</name>
    <dbReference type="NCBI Taxonomy" id="2991925"/>
    <lineage>
        <taxon>Bacteria</taxon>
        <taxon>Bacillati</taxon>
        <taxon>Cyanobacteriota</taxon>
        <taxon>Cyanophyceae</taxon>
        <taxon>Nodosilineales</taxon>
        <taxon>Nodosilineaceae</taxon>
        <taxon>Almyronema</taxon>
        <taxon>Almyronema epifaneia</taxon>
    </lineage>
</organism>
<evidence type="ECO:0000256" key="1">
    <source>
        <dbReference type="PROSITE-ProRule" id="PRU01109"/>
    </source>
</evidence>
<dbReference type="Gene3D" id="1.10.2090.10">
    <property type="entry name" value="Orange carotenoid-binding protein, N-terminal domain"/>
    <property type="match status" value="1"/>
</dbReference>
<keyword evidence="1" id="KW-0605">Phycobilisome</keyword>
<protein>
    <submittedName>
        <fullName evidence="3">Orange carotenoid protein N-terminal domain-containing protein</fullName>
    </submittedName>
</protein>
<feature type="domain" description="OCP N-terminal" evidence="2">
    <location>
        <begin position="6"/>
        <end position="156"/>
    </location>
</feature>
<keyword evidence="1" id="KW-0793">Thylakoid</keyword>
<proteinExistence type="inferred from homology"/>
<evidence type="ECO:0000313" key="4">
    <source>
        <dbReference type="Proteomes" id="UP001600165"/>
    </source>
</evidence>
<dbReference type="InterPro" id="IPR036917">
    <property type="entry name" value="Orange_carotenoid-bd_N_sf"/>
</dbReference>
<keyword evidence="4" id="KW-1185">Reference proteome</keyword>
<dbReference type="SUPFAM" id="SSF81930">
    <property type="entry name" value="Orange carotenoid protein, N-terminal domain"/>
    <property type="match status" value="1"/>
</dbReference>
<reference evidence="3 4" key="1">
    <citation type="submission" date="2024-10" db="EMBL/GenBank/DDBJ databases">
        <authorList>
            <person name="Ratan Roy A."/>
            <person name="Morales Sandoval P.H."/>
            <person name="De Los Santos Villalobos S."/>
            <person name="Chakraborty S."/>
            <person name="Mukherjee J."/>
        </authorList>
    </citation>
    <scope>NUCLEOTIDE SEQUENCE [LARGE SCALE GENOMIC DNA]</scope>
    <source>
        <strain evidence="3 4">S1</strain>
    </source>
</reference>